<dbReference type="EMBL" id="VFQX01000004">
    <property type="protein sequence ID" value="KAF0983699.1"/>
    <property type="molecule type" value="Genomic_DNA"/>
</dbReference>
<feature type="domain" description="BTB" evidence="1">
    <location>
        <begin position="57"/>
        <end position="125"/>
    </location>
</feature>
<dbReference type="Pfam" id="PF02214">
    <property type="entry name" value="BTB_2"/>
    <property type="match status" value="1"/>
</dbReference>
<dbReference type="VEuPathDB" id="AmoebaDB:NF0015790"/>
<dbReference type="InterPro" id="IPR000210">
    <property type="entry name" value="BTB/POZ_dom"/>
</dbReference>
<dbReference type="Gene3D" id="3.30.710.10">
    <property type="entry name" value="Potassium Channel Kv1.1, Chain A"/>
    <property type="match status" value="1"/>
</dbReference>
<dbReference type="InterPro" id="IPR003131">
    <property type="entry name" value="T1-type_BTB"/>
</dbReference>
<dbReference type="RefSeq" id="XP_044568412.1">
    <property type="nucleotide sequence ID" value="XM_044711378.1"/>
</dbReference>
<dbReference type="SMART" id="SM00225">
    <property type="entry name" value="BTB"/>
    <property type="match status" value="1"/>
</dbReference>
<dbReference type="PROSITE" id="PS50097">
    <property type="entry name" value="BTB"/>
    <property type="match status" value="1"/>
</dbReference>
<keyword evidence="3" id="KW-1185">Reference proteome</keyword>
<dbReference type="InterPro" id="IPR011333">
    <property type="entry name" value="SKP1/BTB/POZ_sf"/>
</dbReference>
<sequence length="175" mass="20333">MSTTTYSEIKSQLESVTTQLLSIQEGIDNRMKELKKLEDDLNLKFKLMEENAKKARDVIKLDVGGKIFKTSKETLLSRKDTFFYAMISSGKWLPDEEGCYFIDRNPKMFPYILDYLRYGKLDVHQLTTQQKAILAEEADYYLIPELATKTETVVDDCFDETLLGPYPFRLSKNKN</sequence>
<dbReference type="PANTHER" id="PTHR11145">
    <property type="entry name" value="BTB/POZ DOMAIN-CONTAINING ADAPTER FOR CUL3-MEDIATED RHOA DEGRADATION PROTEIN FAMILY MEMBER"/>
    <property type="match status" value="1"/>
</dbReference>
<dbReference type="AlphaFoldDB" id="A0A6A5CEF6"/>
<proteinExistence type="predicted"/>
<protein>
    <recommendedName>
        <fullName evidence="1">BTB domain-containing protein</fullName>
    </recommendedName>
</protein>
<accession>A0A6A5CEF6</accession>
<dbReference type="Proteomes" id="UP000444721">
    <property type="component" value="Unassembled WGS sequence"/>
</dbReference>
<evidence type="ECO:0000313" key="3">
    <source>
        <dbReference type="Proteomes" id="UP000444721"/>
    </source>
</evidence>
<evidence type="ECO:0000313" key="2">
    <source>
        <dbReference type="EMBL" id="KAF0983699.1"/>
    </source>
</evidence>
<dbReference type="OrthoDB" id="2414723at2759"/>
<gene>
    <name evidence="2" type="ORF">FDP41_007614</name>
</gene>
<reference evidence="2 3" key="1">
    <citation type="journal article" date="2019" name="Sci. Rep.">
        <title>Nanopore sequencing improves the draft genome of the human pathogenic amoeba Naegleria fowleri.</title>
        <authorList>
            <person name="Liechti N."/>
            <person name="Schurch N."/>
            <person name="Bruggmann R."/>
            <person name="Wittwer M."/>
        </authorList>
    </citation>
    <scope>NUCLEOTIDE SEQUENCE [LARGE SCALE GENOMIC DNA]</scope>
    <source>
        <strain evidence="2 3">ATCC 30894</strain>
    </source>
</reference>
<name>A0A6A5CEF6_NAEFO</name>
<dbReference type="GeneID" id="68114832"/>
<dbReference type="VEuPathDB" id="AmoebaDB:NfTy_007150"/>
<dbReference type="CDD" id="cd18316">
    <property type="entry name" value="BTB_POZ_KCTD-like"/>
    <property type="match status" value="1"/>
</dbReference>
<dbReference type="PANTHER" id="PTHR11145:SF8">
    <property type="entry name" value="RE57120P"/>
    <property type="match status" value="1"/>
</dbReference>
<dbReference type="GO" id="GO:0051260">
    <property type="term" value="P:protein homooligomerization"/>
    <property type="evidence" value="ECO:0007669"/>
    <property type="project" value="InterPro"/>
</dbReference>
<dbReference type="SUPFAM" id="SSF54695">
    <property type="entry name" value="POZ domain"/>
    <property type="match status" value="1"/>
</dbReference>
<comment type="caution">
    <text evidence="2">The sequence shown here is derived from an EMBL/GenBank/DDBJ whole genome shotgun (WGS) entry which is preliminary data.</text>
</comment>
<dbReference type="InterPro" id="IPR045068">
    <property type="entry name" value="BACURD1-3"/>
</dbReference>
<organism evidence="2 3">
    <name type="scientific">Naegleria fowleri</name>
    <name type="common">Brain eating amoeba</name>
    <dbReference type="NCBI Taxonomy" id="5763"/>
    <lineage>
        <taxon>Eukaryota</taxon>
        <taxon>Discoba</taxon>
        <taxon>Heterolobosea</taxon>
        <taxon>Tetramitia</taxon>
        <taxon>Eutetramitia</taxon>
        <taxon>Vahlkampfiidae</taxon>
        <taxon>Naegleria</taxon>
    </lineage>
</organism>
<evidence type="ECO:0000259" key="1">
    <source>
        <dbReference type="PROSITE" id="PS50097"/>
    </source>
</evidence>
<dbReference type="VEuPathDB" id="AmoebaDB:FDP41_007614"/>